<evidence type="ECO:0000313" key="3">
    <source>
        <dbReference type="Proteomes" id="UP000675664"/>
    </source>
</evidence>
<comment type="caution">
    <text evidence="2">The sequence shown here is derived from an EMBL/GenBank/DDBJ whole genome shotgun (WGS) entry which is preliminary data.</text>
</comment>
<dbReference type="Pfam" id="PF20229">
    <property type="entry name" value="ChrB_N"/>
    <property type="match status" value="1"/>
</dbReference>
<dbReference type="AlphaFoldDB" id="A0A8J7W3J4"/>
<dbReference type="InterPro" id="IPR046858">
    <property type="entry name" value="ChrB_N"/>
</dbReference>
<reference evidence="2" key="2">
    <citation type="submission" date="2021-04" db="EMBL/GenBank/DDBJ databases">
        <authorList>
            <person name="Liu J."/>
        </authorList>
    </citation>
    <scope>NUCLEOTIDE SEQUENCE</scope>
    <source>
        <strain evidence="2">BAD-6</strain>
    </source>
</reference>
<feature type="domain" description="ChrB N-terminal" evidence="1">
    <location>
        <begin position="21"/>
        <end position="177"/>
    </location>
</feature>
<dbReference type="EMBL" id="JAGSND010000008">
    <property type="protein sequence ID" value="MBR0598723.1"/>
    <property type="molecule type" value="Genomic_DNA"/>
</dbReference>
<proteinExistence type="predicted"/>
<protein>
    <submittedName>
        <fullName evidence="2">Chromate resistance protein ChrB</fullName>
    </submittedName>
</protein>
<reference evidence="2" key="1">
    <citation type="submission" date="2021-04" db="EMBL/GenBank/DDBJ databases">
        <title>Sinoanaerobacter chloroacetimidivorans sp. nov., an obligate anaerobic bacterium isolated from anaerobic sludge.</title>
        <authorList>
            <person name="Bao Y."/>
        </authorList>
    </citation>
    <scope>NUCLEOTIDE SEQUENCE</scope>
    <source>
        <strain evidence="2">BAD-6</strain>
    </source>
</reference>
<gene>
    <name evidence="2" type="ORF">KCX82_12605</name>
</gene>
<organism evidence="2 3">
    <name type="scientific">Sinanaerobacter chloroacetimidivorans</name>
    <dbReference type="NCBI Taxonomy" id="2818044"/>
    <lineage>
        <taxon>Bacteria</taxon>
        <taxon>Bacillati</taxon>
        <taxon>Bacillota</taxon>
        <taxon>Clostridia</taxon>
        <taxon>Peptostreptococcales</taxon>
        <taxon>Anaerovoracaceae</taxon>
        <taxon>Sinanaerobacter</taxon>
    </lineage>
</organism>
<accession>A0A8J7W3J4</accession>
<name>A0A8J7W3J4_9FIRM</name>
<keyword evidence="3" id="KW-1185">Reference proteome</keyword>
<evidence type="ECO:0000259" key="1">
    <source>
        <dbReference type="Pfam" id="PF20229"/>
    </source>
</evidence>
<evidence type="ECO:0000313" key="2">
    <source>
        <dbReference type="EMBL" id="MBR0598723.1"/>
    </source>
</evidence>
<sequence>MEKRRWITMNYNLPTEPSRHRVAAWRALKKLGAVNVQQSMWVLAYNEKNYSSLEKIASDIENNRGEALLLDCVFFEKKHEDRVISLFHAVRDEEYQELINECVKYLKELEKEISIEKFTFAELEEEEEELTKLLAWYDKIAERDLFGAPESDSAKEKLLEIKQAFDEYSTLVYQHNSKESN</sequence>
<dbReference type="RefSeq" id="WP_227018855.1">
    <property type="nucleotide sequence ID" value="NZ_JAGSND010000008.1"/>
</dbReference>
<dbReference type="Proteomes" id="UP000675664">
    <property type="component" value="Unassembled WGS sequence"/>
</dbReference>